<sequence>MRAPMMHFSHDTSPQHNDISCTVTGAVVLLSHIVSSLKLLWNSYAYSLSLISLLCPQLNTAPFHHKASIHGFIRKLRSYHSLKRLTYLPSSSQDVATVSELAKLLAEQLFPACPHCPKSHGDRIPLQVHVTVDCIAQGVGLFAESQPPHVVVTSFLFETHHPNFIQFESSTQKYPKGH</sequence>
<name>A0ABR2LK23_9ASPA</name>
<dbReference type="Proteomes" id="UP001412067">
    <property type="component" value="Unassembled WGS sequence"/>
</dbReference>
<organism evidence="1 2">
    <name type="scientific">Platanthera guangdongensis</name>
    <dbReference type="NCBI Taxonomy" id="2320717"/>
    <lineage>
        <taxon>Eukaryota</taxon>
        <taxon>Viridiplantae</taxon>
        <taxon>Streptophyta</taxon>
        <taxon>Embryophyta</taxon>
        <taxon>Tracheophyta</taxon>
        <taxon>Spermatophyta</taxon>
        <taxon>Magnoliopsida</taxon>
        <taxon>Liliopsida</taxon>
        <taxon>Asparagales</taxon>
        <taxon>Orchidaceae</taxon>
        <taxon>Orchidoideae</taxon>
        <taxon>Orchideae</taxon>
        <taxon>Orchidinae</taxon>
        <taxon>Platanthera</taxon>
    </lineage>
</organism>
<reference evidence="1 2" key="1">
    <citation type="journal article" date="2022" name="Nat. Plants">
        <title>Genomes of leafy and leafless Platanthera orchids illuminate the evolution of mycoheterotrophy.</title>
        <authorList>
            <person name="Li M.H."/>
            <person name="Liu K.W."/>
            <person name="Li Z."/>
            <person name="Lu H.C."/>
            <person name="Ye Q.L."/>
            <person name="Zhang D."/>
            <person name="Wang J.Y."/>
            <person name="Li Y.F."/>
            <person name="Zhong Z.M."/>
            <person name="Liu X."/>
            <person name="Yu X."/>
            <person name="Liu D.K."/>
            <person name="Tu X.D."/>
            <person name="Liu B."/>
            <person name="Hao Y."/>
            <person name="Liao X.Y."/>
            <person name="Jiang Y.T."/>
            <person name="Sun W.H."/>
            <person name="Chen J."/>
            <person name="Chen Y.Q."/>
            <person name="Ai Y."/>
            <person name="Zhai J.W."/>
            <person name="Wu S.S."/>
            <person name="Zhou Z."/>
            <person name="Hsiao Y.Y."/>
            <person name="Wu W.L."/>
            <person name="Chen Y.Y."/>
            <person name="Lin Y.F."/>
            <person name="Hsu J.L."/>
            <person name="Li C.Y."/>
            <person name="Wang Z.W."/>
            <person name="Zhao X."/>
            <person name="Zhong W.Y."/>
            <person name="Ma X.K."/>
            <person name="Ma L."/>
            <person name="Huang J."/>
            <person name="Chen G.Z."/>
            <person name="Huang M.Z."/>
            <person name="Huang L."/>
            <person name="Peng D.H."/>
            <person name="Luo Y.B."/>
            <person name="Zou S.Q."/>
            <person name="Chen S.P."/>
            <person name="Lan S."/>
            <person name="Tsai W.C."/>
            <person name="Van de Peer Y."/>
            <person name="Liu Z.J."/>
        </authorList>
    </citation>
    <scope>NUCLEOTIDE SEQUENCE [LARGE SCALE GENOMIC DNA]</scope>
    <source>
        <strain evidence="1">Lor288</strain>
    </source>
</reference>
<comment type="caution">
    <text evidence="1">The sequence shown here is derived from an EMBL/GenBank/DDBJ whole genome shotgun (WGS) entry which is preliminary data.</text>
</comment>
<protein>
    <recommendedName>
        <fullName evidence="3">CxC1-like cysteine cluster associated with KDZ transposases domain-containing protein</fullName>
    </recommendedName>
</protein>
<evidence type="ECO:0000313" key="1">
    <source>
        <dbReference type="EMBL" id="KAK8942223.1"/>
    </source>
</evidence>
<gene>
    <name evidence="1" type="ORF">KSP40_PGU009755</name>
</gene>
<accession>A0ABR2LK23</accession>
<evidence type="ECO:0000313" key="2">
    <source>
        <dbReference type="Proteomes" id="UP001412067"/>
    </source>
</evidence>
<proteinExistence type="predicted"/>
<keyword evidence="2" id="KW-1185">Reference proteome</keyword>
<dbReference type="EMBL" id="JBBWWR010000019">
    <property type="protein sequence ID" value="KAK8942223.1"/>
    <property type="molecule type" value="Genomic_DNA"/>
</dbReference>
<evidence type="ECO:0008006" key="3">
    <source>
        <dbReference type="Google" id="ProtNLM"/>
    </source>
</evidence>